<dbReference type="PROSITE" id="PS00036">
    <property type="entry name" value="BZIP_BASIC"/>
    <property type="match status" value="1"/>
</dbReference>
<keyword evidence="10" id="KW-1185">Reference proteome</keyword>
<keyword evidence="6" id="KW-0539">Nucleus</keyword>
<feature type="domain" description="BZIP" evidence="8">
    <location>
        <begin position="267"/>
        <end position="330"/>
    </location>
</feature>
<evidence type="ECO:0000256" key="3">
    <source>
        <dbReference type="ARBA" id="ARBA00023015"/>
    </source>
</evidence>
<feature type="compositionally biased region" description="Basic and acidic residues" evidence="7">
    <location>
        <begin position="276"/>
        <end position="291"/>
    </location>
</feature>
<dbReference type="PROSITE" id="PS50217">
    <property type="entry name" value="BZIP"/>
    <property type="match status" value="1"/>
</dbReference>
<feature type="compositionally biased region" description="Basic and acidic residues" evidence="7">
    <location>
        <begin position="330"/>
        <end position="351"/>
    </location>
</feature>
<comment type="caution">
    <text evidence="9">The sequence shown here is derived from an EMBL/GenBank/DDBJ whole genome shotgun (WGS) entry which is preliminary data.</text>
</comment>
<evidence type="ECO:0000256" key="4">
    <source>
        <dbReference type="ARBA" id="ARBA00023125"/>
    </source>
</evidence>
<dbReference type="Pfam" id="PF00170">
    <property type="entry name" value="bZIP_1"/>
    <property type="match status" value="1"/>
</dbReference>
<dbReference type="Gene3D" id="1.20.5.170">
    <property type="match status" value="1"/>
</dbReference>
<evidence type="ECO:0000256" key="6">
    <source>
        <dbReference type="ARBA" id="ARBA00023242"/>
    </source>
</evidence>
<dbReference type="PANTHER" id="PTHR45967:SF2">
    <property type="entry name" value="BZIP TRANSCRIPTION FACTOR 68"/>
    <property type="match status" value="1"/>
</dbReference>
<evidence type="ECO:0000256" key="1">
    <source>
        <dbReference type="ARBA" id="ARBA00004123"/>
    </source>
</evidence>
<keyword evidence="3" id="KW-0805">Transcription regulation</keyword>
<feature type="region of interest" description="Disordered" evidence="7">
    <location>
        <begin position="330"/>
        <end position="358"/>
    </location>
</feature>
<evidence type="ECO:0000256" key="2">
    <source>
        <dbReference type="ARBA" id="ARBA00007163"/>
    </source>
</evidence>
<evidence type="ECO:0000256" key="7">
    <source>
        <dbReference type="SAM" id="MobiDB-lite"/>
    </source>
</evidence>
<dbReference type="EMBL" id="PNBA02000020">
    <property type="protein sequence ID" value="KAG6389686.1"/>
    <property type="molecule type" value="Genomic_DNA"/>
</dbReference>
<feature type="compositionally biased region" description="Polar residues" evidence="7">
    <location>
        <begin position="21"/>
        <end position="33"/>
    </location>
</feature>
<dbReference type="GO" id="GO:0003700">
    <property type="term" value="F:DNA-binding transcription factor activity"/>
    <property type="evidence" value="ECO:0007669"/>
    <property type="project" value="InterPro"/>
</dbReference>
<dbReference type="GO" id="GO:0005634">
    <property type="term" value="C:nucleus"/>
    <property type="evidence" value="ECO:0007669"/>
    <property type="project" value="UniProtKB-SubCell"/>
</dbReference>
<proteinExistence type="inferred from homology"/>
<dbReference type="GO" id="GO:0000976">
    <property type="term" value="F:transcription cis-regulatory region binding"/>
    <property type="evidence" value="ECO:0007669"/>
    <property type="project" value="UniProtKB-ARBA"/>
</dbReference>
<dbReference type="InterPro" id="IPR004827">
    <property type="entry name" value="bZIP"/>
</dbReference>
<reference evidence="9" key="1">
    <citation type="submission" date="2018-01" db="EMBL/GenBank/DDBJ databases">
        <authorList>
            <person name="Mao J.F."/>
        </authorList>
    </citation>
    <scope>NUCLEOTIDE SEQUENCE</scope>
    <source>
        <strain evidence="9">Huo1</strain>
        <tissue evidence="9">Leaf</tissue>
    </source>
</reference>
<dbReference type="CDD" id="cd14702">
    <property type="entry name" value="bZIP_plant_GBF1"/>
    <property type="match status" value="1"/>
</dbReference>
<feature type="region of interest" description="Disordered" evidence="7">
    <location>
        <begin position="266"/>
        <end position="291"/>
    </location>
</feature>
<comment type="subcellular location">
    <subcellularLocation>
        <location evidence="1">Nucleus</location>
    </subcellularLocation>
</comment>
<dbReference type="Pfam" id="PF16596">
    <property type="entry name" value="MFMR_assoc"/>
    <property type="match status" value="1"/>
</dbReference>
<sequence>MSGSDVDKTPKEGKELKEPKTPSSQEQTSSASGAVSCRLTYSPIPPHGFLASSPQAHPYMWGVQQFIPPYGTPPHPYVAMYPHGGIYAHPTMAPCNVPGNMEVDGKSSEGKGKLPIKRSKGSLGSLNMITGKNDEPGKTSGATENGAHLKESQEKSSGRPDSGVFLRAEPPQSRGASNNSQNGASHAMPNQAMAMVSIPAPAVGAVSGVPGPTTNLNIGMDYWGGAQSCAMPGMRGKVPAAPVAGGIPATTSRDNVQSQLWIQDERELKRQRRKQSNRESARRSRLRKQAECDELAQRAEKLKEENAALRAKMARMESEYEQLVAQNASLKERLGEVSGEDDPRCSRDEQRASNNDAQ</sequence>
<feature type="compositionally biased region" description="Basic and acidic residues" evidence="7">
    <location>
        <begin position="103"/>
        <end position="112"/>
    </location>
</feature>
<keyword evidence="4" id="KW-0238">DNA-binding</keyword>
<accession>A0A8X8W8U5</accession>
<dbReference type="InterPro" id="IPR044827">
    <property type="entry name" value="GBF-like"/>
</dbReference>
<organism evidence="9">
    <name type="scientific">Salvia splendens</name>
    <name type="common">Scarlet sage</name>
    <dbReference type="NCBI Taxonomy" id="180675"/>
    <lineage>
        <taxon>Eukaryota</taxon>
        <taxon>Viridiplantae</taxon>
        <taxon>Streptophyta</taxon>
        <taxon>Embryophyta</taxon>
        <taxon>Tracheophyta</taxon>
        <taxon>Spermatophyta</taxon>
        <taxon>Magnoliopsida</taxon>
        <taxon>eudicotyledons</taxon>
        <taxon>Gunneridae</taxon>
        <taxon>Pentapetalae</taxon>
        <taxon>asterids</taxon>
        <taxon>lamiids</taxon>
        <taxon>Lamiales</taxon>
        <taxon>Lamiaceae</taxon>
        <taxon>Nepetoideae</taxon>
        <taxon>Mentheae</taxon>
        <taxon>Salviinae</taxon>
        <taxon>Salvia</taxon>
        <taxon>Salvia subgen. Calosphace</taxon>
        <taxon>core Calosphace</taxon>
    </lineage>
</organism>
<dbReference type="SMART" id="SM00338">
    <property type="entry name" value="BRLZ"/>
    <property type="match status" value="1"/>
</dbReference>
<reference evidence="9" key="2">
    <citation type="submission" date="2020-08" db="EMBL/GenBank/DDBJ databases">
        <title>Plant Genome Project.</title>
        <authorList>
            <person name="Zhang R.-G."/>
        </authorList>
    </citation>
    <scope>NUCLEOTIDE SEQUENCE</scope>
    <source>
        <strain evidence="9">Huo1</strain>
        <tissue evidence="9">Leaf</tissue>
    </source>
</reference>
<keyword evidence="5" id="KW-0804">Transcription</keyword>
<gene>
    <name evidence="9" type="ORF">SASPL_151159</name>
</gene>
<evidence type="ECO:0000256" key="5">
    <source>
        <dbReference type="ARBA" id="ARBA00023163"/>
    </source>
</evidence>
<evidence type="ECO:0000259" key="8">
    <source>
        <dbReference type="PROSITE" id="PS50217"/>
    </source>
</evidence>
<feature type="compositionally biased region" description="Polar residues" evidence="7">
    <location>
        <begin position="174"/>
        <end position="184"/>
    </location>
</feature>
<feature type="compositionally biased region" description="Basic and acidic residues" evidence="7">
    <location>
        <begin position="147"/>
        <end position="158"/>
    </location>
</feature>
<dbReference type="AlphaFoldDB" id="A0A8X8W8U5"/>
<dbReference type="PANTHER" id="PTHR45967">
    <property type="entry name" value="G-BOX-BINDING FACTOR 3-RELATED"/>
    <property type="match status" value="1"/>
</dbReference>
<dbReference type="SUPFAM" id="SSF57959">
    <property type="entry name" value="Leucine zipper domain"/>
    <property type="match status" value="1"/>
</dbReference>
<name>A0A8X8W8U5_SALSN</name>
<feature type="compositionally biased region" description="Basic and acidic residues" evidence="7">
    <location>
        <begin position="1"/>
        <end position="20"/>
    </location>
</feature>
<evidence type="ECO:0000313" key="9">
    <source>
        <dbReference type="EMBL" id="KAG6389686.1"/>
    </source>
</evidence>
<feature type="region of interest" description="Disordered" evidence="7">
    <location>
        <begin position="99"/>
        <end position="186"/>
    </location>
</feature>
<dbReference type="InterPro" id="IPR045314">
    <property type="entry name" value="bZIP_plant_GBF1"/>
</dbReference>
<comment type="similarity">
    <text evidence="2">Belongs to the bZIP family.</text>
</comment>
<protein>
    <recommendedName>
        <fullName evidence="8">BZIP domain-containing protein</fullName>
    </recommendedName>
</protein>
<dbReference type="Pfam" id="PF07777">
    <property type="entry name" value="MFMR"/>
    <property type="match status" value="1"/>
</dbReference>
<dbReference type="Proteomes" id="UP000298416">
    <property type="component" value="Unassembled WGS sequence"/>
</dbReference>
<dbReference type="InterPro" id="IPR012900">
    <property type="entry name" value="MFMR"/>
</dbReference>
<evidence type="ECO:0000313" key="10">
    <source>
        <dbReference type="Proteomes" id="UP000298416"/>
    </source>
</evidence>
<dbReference type="InterPro" id="IPR046347">
    <property type="entry name" value="bZIP_sf"/>
</dbReference>
<feature type="region of interest" description="Disordered" evidence="7">
    <location>
        <begin position="1"/>
        <end position="34"/>
    </location>
</feature>